<gene>
    <name evidence="1" type="ORF">EW145_g6088</name>
</gene>
<name>A0A4S4KZL2_9AGAM</name>
<protein>
    <submittedName>
        <fullName evidence="1">Uncharacterized protein</fullName>
    </submittedName>
</protein>
<accession>A0A4S4KZL2</accession>
<evidence type="ECO:0000313" key="2">
    <source>
        <dbReference type="Proteomes" id="UP000308199"/>
    </source>
</evidence>
<dbReference type="EMBL" id="SGPK01000426">
    <property type="protein sequence ID" value="THH03688.1"/>
    <property type="molecule type" value="Genomic_DNA"/>
</dbReference>
<dbReference type="SUPFAM" id="SSF52266">
    <property type="entry name" value="SGNH hydrolase"/>
    <property type="match status" value="1"/>
</dbReference>
<reference evidence="1 2" key="1">
    <citation type="submission" date="2019-02" db="EMBL/GenBank/DDBJ databases">
        <title>Genome sequencing of the rare red list fungi Phellinidium pouzarii.</title>
        <authorList>
            <person name="Buettner E."/>
            <person name="Kellner H."/>
        </authorList>
    </citation>
    <scope>NUCLEOTIDE SEQUENCE [LARGE SCALE GENOMIC DNA]</scope>
    <source>
        <strain evidence="1 2">DSM 108285</strain>
    </source>
</reference>
<dbReference type="AlphaFoldDB" id="A0A4S4KZL2"/>
<comment type="caution">
    <text evidence="1">The sequence shown here is derived from an EMBL/GenBank/DDBJ whole genome shotgun (WGS) entry which is preliminary data.</text>
</comment>
<organism evidence="1 2">
    <name type="scientific">Phellinidium pouzarii</name>
    <dbReference type="NCBI Taxonomy" id="167371"/>
    <lineage>
        <taxon>Eukaryota</taxon>
        <taxon>Fungi</taxon>
        <taxon>Dikarya</taxon>
        <taxon>Basidiomycota</taxon>
        <taxon>Agaricomycotina</taxon>
        <taxon>Agaricomycetes</taxon>
        <taxon>Hymenochaetales</taxon>
        <taxon>Hymenochaetaceae</taxon>
        <taxon>Phellinidium</taxon>
    </lineage>
</organism>
<keyword evidence="2" id="KW-1185">Reference proteome</keyword>
<dbReference type="OrthoDB" id="1600564at2759"/>
<dbReference type="Gene3D" id="3.40.50.1110">
    <property type="entry name" value="SGNH hydrolase"/>
    <property type="match status" value="1"/>
</dbReference>
<proteinExistence type="predicted"/>
<dbReference type="Proteomes" id="UP000308199">
    <property type="component" value="Unassembled WGS sequence"/>
</dbReference>
<sequence length="430" mass="47604">MICKYTNLFVSSNVFELTAEQARPLANNAPFNHVLRLFIVSSHSHCDFGSVHRASAAILLGMVLDKPLEIDFDEWRLLKKALSAADESDAEELKSSLRKALYYSYTIQSDIVFDEGPSESTKTTESPIANAESNVPLNHISGTEAALCEGLMTNIAEHFSSIIFQPPGALHMECTDVYAALWMERAVQPAISDNGTADPFVGRLTVMLDMVQIALLRVSKSHSVFPFLGRHILNAELPTGLVILLVSSARQDQARATHYLRMIMDKTARWSAAYTQVEASFLPNVGRKPEWASWTAEDTLFATWVGINDCGFGCNRTESIQKLFEIQQRLYENGARNFMFVNLPPMLRSPMGQHQISRRSGTDPYREWNTMLRASASAFAAAHADATVLVFSAWNLFDAVLDAPVAHGFAMGDSGRIAGGIWVDRLHPST</sequence>
<evidence type="ECO:0000313" key="1">
    <source>
        <dbReference type="EMBL" id="THH03688.1"/>
    </source>
</evidence>
<dbReference type="InterPro" id="IPR036514">
    <property type="entry name" value="SGNH_hydro_sf"/>
</dbReference>